<evidence type="ECO:0000313" key="1">
    <source>
        <dbReference type="EMBL" id="EEI16233.1"/>
    </source>
</evidence>
<dbReference type="EMBL" id="ACHJ01000161">
    <property type="protein sequence ID" value="EEI16233.1"/>
    <property type="molecule type" value="Genomic_DNA"/>
</dbReference>
<dbReference type="OrthoDB" id="9757917at2"/>
<dbReference type="AlphaFoldDB" id="C0XU39"/>
<dbReference type="STRING" id="525263.HMPREF0298_1959"/>
<dbReference type="HOGENOM" id="CLU_3182606_0_0_11"/>
<comment type="caution">
    <text evidence="1">The sequence shown here is derived from an EMBL/GenBank/DDBJ whole genome shotgun (WGS) entry which is preliminary data.</text>
</comment>
<protein>
    <submittedName>
        <fullName evidence="1">Uncharacterized protein</fullName>
    </submittedName>
</protein>
<name>C0XU39_CORLD</name>
<dbReference type="Proteomes" id="UP000006196">
    <property type="component" value="Unassembled WGS sequence"/>
</dbReference>
<accession>C0XU39</accession>
<dbReference type="RefSeq" id="WP_006839252.1">
    <property type="nucleotide sequence ID" value="NZ_GG667191.1"/>
</dbReference>
<evidence type="ECO:0000313" key="2">
    <source>
        <dbReference type="Proteomes" id="UP000006196"/>
    </source>
</evidence>
<sequence length="46" mass="4877">MHNASGASVSVTVEIHADLPAGFPDSTIRVIKENAAQLGFKFSEFS</sequence>
<reference evidence="1" key="1">
    <citation type="submission" date="2009-01" db="EMBL/GenBank/DDBJ databases">
        <authorList>
            <person name="Qin X."/>
            <person name="Bachman B."/>
            <person name="Battles P."/>
            <person name="Bell A."/>
            <person name="Bess C."/>
            <person name="Bickham C."/>
            <person name="Chaboub L."/>
            <person name="Chen D."/>
            <person name="Coyle M."/>
            <person name="Deiros D.R."/>
            <person name="Dinh H."/>
            <person name="Forbes L."/>
            <person name="Fowler G."/>
            <person name="Francisco L."/>
            <person name="Fu Q."/>
            <person name="Gubbala S."/>
            <person name="Hale W."/>
            <person name="Han Y."/>
            <person name="Hemphill L."/>
            <person name="Highlander S.K."/>
            <person name="Hirani K."/>
            <person name="Hogues M."/>
            <person name="Jackson L."/>
            <person name="Jakkamsetti A."/>
            <person name="Javaid M."/>
            <person name="Jiang H."/>
            <person name="Korchina V."/>
            <person name="Kovar C."/>
            <person name="Lara F."/>
            <person name="Lee S."/>
            <person name="Mata R."/>
            <person name="Mathew T."/>
            <person name="Moen C."/>
            <person name="Morales K."/>
            <person name="Munidasa M."/>
            <person name="Nazareth L."/>
            <person name="Ngo R."/>
            <person name="Nguyen L."/>
            <person name="Okwuonu G."/>
            <person name="Ongeri F."/>
            <person name="Patil S."/>
            <person name="Petrosino J."/>
            <person name="Pham C."/>
            <person name="Pham P."/>
            <person name="Pu L.-L."/>
            <person name="Puazo M."/>
            <person name="Raj R."/>
            <person name="Reid J."/>
            <person name="Rouhana J."/>
            <person name="Saada N."/>
            <person name="Shang Y."/>
            <person name="Simmons D."/>
            <person name="Thornton R."/>
            <person name="Warren J."/>
            <person name="Weissenberger G."/>
            <person name="Zhang J."/>
            <person name="Zhang L."/>
            <person name="Zhou C."/>
            <person name="Zhu D."/>
            <person name="Muzny D."/>
            <person name="Worley K."/>
            <person name="Gibbs R."/>
        </authorList>
    </citation>
    <scope>NUCLEOTIDE SEQUENCE [LARGE SCALE GENOMIC DNA]</scope>
    <source>
        <strain evidence="1">DSM 44291</strain>
    </source>
</reference>
<gene>
    <name evidence="1" type="ORF">HMPREF0298_1959</name>
</gene>
<keyword evidence="2" id="KW-1185">Reference proteome</keyword>
<organism evidence="1 2">
    <name type="scientific">Corynebacterium lipophiloflavum (strain ATCC 700352 / DSM 44291 / CCUG 37336 / JCM 10383 / DMMZ 1944)</name>
    <dbReference type="NCBI Taxonomy" id="525263"/>
    <lineage>
        <taxon>Bacteria</taxon>
        <taxon>Bacillati</taxon>
        <taxon>Actinomycetota</taxon>
        <taxon>Actinomycetes</taxon>
        <taxon>Mycobacteriales</taxon>
        <taxon>Corynebacteriaceae</taxon>
        <taxon>Corynebacterium</taxon>
    </lineage>
</organism>
<proteinExistence type="predicted"/>